<dbReference type="Proteomes" id="UP000662939">
    <property type="component" value="Chromosome"/>
</dbReference>
<comment type="subunit">
    <text evidence="3 15">Monomer.</text>
</comment>
<reference evidence="18" key="1">
    <citation type="submission" date="2021-02" db="EMBL/GenBank/DDBJ databases">
        <title>Natronoglycomyces albus gen. nov., sp. nov, a haloalkaliphilic actinobacterium from a soda solonchak soil.</title>
        <authorList>
            <person name="Sorokin D.Y."/>
            <person name="Khijniak T.V."/>
            <person name="Zakharycheva A.P."/>
            <person name="Boueva O.V."/>
            <person name="Ariskina E.V."/>
            <person name="Hahnke R.L."/>
            <person name="Bunk B."/>
            <person name="Sproer C."/>
            <person name="Schumann P."/>
            <person name="Evtushenko L.I."/>
            <person name="Kublanov I.V."/>
        </authorList>
    </citation>
    <scope>NUCLEOTIDE SEQUENCE</scope>
    <source>
        <strain evidence="18">DSM 106290</strain>
    </source>
</reference>
<evidence type="ECO:0000256" key="9">
    <source>
        <dbReference type="ARBA" id="ARBA00023125"/>
    </source>
</evidence>
<keyword evidence="19" id="KW-1185">Reference proteome</keyword>
<accession>A0A895XKB7</accession>
<dbReference type="GO" id="GO:0140078">
    <property type="term" value="F:class I DNA-(apurinic or apyrimidinic site) endonuclease activity"/>
    <property type="evidence" value="ECO:0007669"/>
    <property type="project" value="UniProtKB-EC"/>
</dbReference>
<evidence type="ECO:0000259" key="17">
    <source>
        <dbReference type="PROSITE" id="PS51068"/>
    </source>
</evidence>
<dbReference type="EC" id="3.2.2.23" evidence="15"/>
<dbReference type="Gene3D" id="1.10.8.50">
    <property type="match status" value="1"/>
</dbReference>
<dbReference type="NCBIfam" id="NF002211">
    <property type="entry name" value="PRK01103.1"/>
    <property type="match status" value="1"/>
</dbReference>
<feature type="domain" description="Formamidopyrimidine-DNA glycosylase catalytic" evidence="17">
    <location>
        <begin position="2"/>
        <end position="118"/>
    </location>
</feature>
<keyword evidence="6 15" id="KW-0863">Zinc-finger</keyword>
<feature type="active site" description="Proton donor" evidence="15">
    <location>
        <position position="3"/>
    </location>
</feature>
<proteinExistence type="inferred from homology"/>
<feature type="binding site" evidence="15">
    <location>
        <position position="95"/>
    </location>
    <ligand>
        <name>DNA</name>
        <dbReference type="ChEBI" id="CHEBI:16991"/>
    </ligand>
</feature>
<dbReference type="GO" id="GO:0006979">
    <property type="term" value="P:response to oxidative stress"/>
    <property type="evidence" value="ECO:0007669"/>
    <property type="project" value="UniProtKB-ARBA"/>
</dbReference>
<keyword evidence="8 15" id="KW-0862">Zinc</keyword>
<feature type="domain" description="FPG-type" evidence="16">
    <location>
        <begin position="243"/>
        <end position="277"/>
    </location>
</feature>
<dbReference type="SMART" id="SM01232">
    <property type="entry name" value="H2TH"/>
    <property type="match status" value="1"/>
</dbReference>
<evidence type="ECO:0000256" key="1">
    <source>
        <dbReference type="ARBA" id="ARBA00001668"/>
    </source>
</evidence>
<name>A0A895XKB7_9ACTN</name>
<evidence type="ECO:0000256" key="10">
    <source>
        <dbReference type="ARBA" id="ARBA00023204"/>
    </source>
</evidence>
<dbReference type="FunFam" id="1.10.8.50:FF:000003">
    <property type="entry name" value="Formamidopyrimidine-DNA glycosylase"/>
    <property type="match status" value="1"/>
</dbReference>
<dbReference type="InterPro" id="IPR020629">
    <property type="entry name" value="FPG_Glyclase"/>
</dbReference>
<keyword evidence="5 15" id="KW-0227">DNA damage</keyword>
<dbReference type="SMART" id="SM00898">
    <property type="entry name" value="Fapy_DNA_glyco"/>
    <property type="match status" value="1"/>
</dbReference>
<comment type="catalytic activity">
    <reaction evidence="1 15">
        <text>Hydrolysis of DNA containing ring-opened 7-methylguanine residues, releasing 2,6-diamino-4-hydroxy-5-(N-methyl)formamidopyrimidine.</text>
        <dbReference type="EC" id="3.2.2.23"/>
    </reaction>
</comment>
<keyword evidence="11 15" id="KW-0456">Lyase</keyword>
<evidence type="ECO:0000259" key="16">
    <source>
        <dbReference type="PROSITE" id="PS51066"/>
    </source>
</evidence>
<dbReference type="Pfam" id="PF06831">
    <property type="entry name" value="H2TH"/>
    <property type="match status" value="1"/>
</dbReference>
<evidence type="ECO:0000256" key="12">
    <source>
        <dbReference type="ARBA" id="ARBA00023268"/>
    </source>
</evidence>
<keyword evidence="4 15" id="KW-0479">Metal-binding</keyword>
<dbReference type="CDD" id="cd08966">
    <property type="entry name" value="EcFpg-like_N"/>
    <property type="match status" value="1"/>
</dbReference>
<feature type="binding site" evidence="15">
    <location>
        <position position="157"/>
    </location>
    <ligand>
        <name>DNA</name>
        <dbReference type="ChEBI" id="CHEBI:16991"/>
    </ligand>
</feature>
<feature type="active site" description="Proton donor; for delta-elimination activity" evidence="15">
    <location>
        <position position="267"/>
    </location>
</feature>
<keyword evidence="9 15" id="KW-0238">DNA-binding</keyword>
<comment type="similarity">
    <text evidence="2 15">Belongs to the FPG family.</text>
</comment>
<keyword evidence="12 15" id="KW-0511">Multifunctional enzyme</keyword>
<dbReference type="GO" id="GO:0034039">
    <property type="term" value="F:8-oxo-7,8-dihydroguanine DNA N-glycosylase activity"/>
    <property type="evidence" value="ECO:0007669"/>
    <property type="project" value="TreeGrafter"/>
</dbReference>
<dbReference type="GO" id="GO:0003684">
    <property type="term" value="F:damaged DNA binding"/>
    <property type="evidence" value="ECO:0007669"/>
    <property type="project" value="InterPro"/>
</dbReference>
<dbReference type="EMBL" id="CP070496">
    <property type="protein sequence ID" value="QSB06191.1"/>
    <property type="molecule type" value="Genomic_DNA"/>
</dbReference>
<evidence type="ECO:0000256" key="5">
    <source>
        <dbReference type="ARBA" id="ARBA00022763"/>
    </source>
</evidence>
<dbReference type="PROSITE" id="PS51066">
    <property type="entry name" value="ZF_FPG_2"/>
    <property type="match status" value="1"/>
</dbReference>
<dbReference type="EC" id="4.2.99.18" evidence="15"/>
<keyword evidence="10 15" id="KW-0234">DNA repair</keyword>
<dbReference type="PANTHER" id="PTHR22993">
    <property type="entry name" value="FORMAMIDOPYRIMIDINE-DNA GLYCOSYLASE"/>
    <property type="match status" value="1"/>
</dbReference>
<dbReference type="InterPro" id="IPR015886">
    <property type="entry name" value="H2TH_FPG"/>
</dbReference>
<evidence type="ECO:0000256" key="13">
    <source>
        <dbReference type="ARBA" id="ARBA00023295"/>
    </source>
</evidence>
<gene>
    <name evidence="15 18" type="primary">mutM</name>
    <name evidence="15" type="synonym">fpg</name>
    <name evidence="18" type="ORF">JQS30_04575</name>
</gene>
<dbReference type="InterPro" id="IPR012319">
    <property type="entry name" value="FPG_cat"/>
</dbReference>
<comment type="catalytic activity">
    <reaction evidence="14 15">
        <text>2'-deoxyribonucleotide-(2'-deoxyribose 5'-phosphate)-2'-deoxyribonucleotide-DNA = a 3'-end 2'-deoxyribonucleotide-(2,3-dehydro-2,3-deoxyribose 5'-phosphate)-DNA + a 5'-end 5'-phospho-2'-deoxyribonucleoside-DNA + H(+)</text>
        <dbReference type="Rhea" id="RHEA:66592"/>
        <dbReference type="Rhea" id="RHEA-COMP:13180"/>
        <dbReference type="Rhea" id="RHEA-COMP:16897"/>
        <dbReference type="Rhea" id="RHEA-COMP:17067"/>
        <dbReference type="ChEBI" id="CHEBI:15378"/>
        <dbReference type="ChEBI" id="CHEBI:136412"/>
        <dbReference type="ChEBI" id="CHEBI:157695"/>
        <dbReference type="ChEBI" id="CHEBI:167181"/>
        <dbReference type="EC" id="4.2.99.18"/>
    </reaction>
</comment>
<evidence type="ECO:0000256" key="7">
    <source>
        <dbReference type="ARBA" id="ARBA00022801"/>
    </source>
</evidence>
<evidence type="ECO:0000256" key="6">
    <source>
        <dbReference type="ARBA" id="ARBA00022771"/>
    </source>
</evidence>
<dbReference type="KEGG" id="nav:JQS30_04575"/>
<feature type="binding site" evidence="15">
    <location>
        <position position="115"/>
    </location>
    <ligand>
        <name>DNA</name>
        <dbReference type="ChEBI" id="CHEBI:16991"/>
    </ligand>
</feature>
<evidence type="ECO:0000256" key="11">
    <source>
        <dbReference type="ARBA" id="ARBA00023239"/>
    </source>
</evidence>
<dbReference type="SUPFAM" id="SSF81624">
    <property type="entry name" value="N-terminal domain of MutM-like DNA repair proteins"/>
    <property type="match status" value="1"/>
</dbReference>
<feature type="active site" description="Proton donor; for beta-elimination activity" evidence="15">
    <location>
        <position position="61"/>
    </location>
</feature>
<evidence type="ECO:0000256" key="2">
    <source>
        <dbReference type="ARBA" id="ARBA00009409"/>
    </source>
</evidence>
<dbReference type="Pfam" id="PF01149">
    <property type="entry name" value="Fapy_DNA_glyco"/>
    <property type="match status" value="1"/>
</dbReference>
<feature type="active site" description="Schiff-base intermediate with DNA" evidence="15">
    <location>
        <position position="2"/>
    </location>
</feature>
<evidence type="ECO:0000256" key="3">
    <source>
        <dbReference type="ARBA" id="ARBA00011245"/>
    </source>
</evidence>
<dbReference type="InterPro" id="IPR035937">
    <property type="entry name" value="FPG_N"/>
</dbReference>
<organism evidence="18 19">
    <name type="scientific">Natronoglycomyces albus</name>
    <dbReference type="NCBI Taxonomy" id="2811108"/>
    <lineage>
        <taxon>Bacteria</taxon>
        <taxon>Bacillati</taxon>
        <taxon>Actinomycetota</taxon>
        <taxon>Actinomycetes</taxon>
        <taxon>Glycomycetales</taxon>
        <taxon>Glycomycetaceae</taxon>
        <taxon>Natronoglycomyces</taxon>
    </lineage>
</organism>
<dbReference type="GO" id="GO:0006284">
    <property type="term" value="P:base-excision repair"/>
    <property type="evidence" value="ECO:0007669"/>
    <property type="project" value="InterPro"/>
</dbReference>
<comment type="function">
    <text evidence="15">Involved in base excision repair of DNA damaged by oxidation or by mutagenic agents. Acts as DNA glycosylase that recognizes and removes damaged bases. Has a preference for oxidized purines, such as 7,8-dihydro-8-oxoguanine (8-oxoG). Has AP (apurinic/apyrimidinic) lyase activity and introduces nicks in the DNA strand. Cleaves the DNA backbone by beta-delta elimination to generate a single-strand break at the site of the removed base with both 3'- and 5'-phosphates.</text>
</comment>
<protein>
    <recommendedName>
        <fullName evidence="15">Formamidopyrimidine-DNA glycosylase</fullName>
        <shortName evidence="15">Fapy-DNA glycosylase</shortName>
        <ecNumber evidence="15">3.2.2.23</ecNumber>
    </recommendedName>
    <alternativeName>
        <fullName evidence="15">DNA-(apurinic or apyrimidinic site) lyase MutM</fullName>
        <shortName evidence="15">AP lyase MutM</shortName>
        <ecNumber evidence="15">4.2.99.18</ecNumber>
    </alternativeName>
</protein>
<dbReference type="PROSITE" id="PS51068">
    <property type="entry name" value="FPG_CAT"/>
    <property type="match status" value="1"/>
</dbReference>
<dbReference type="AlphaFoldDB" id="A0A895XKB7"/>
<dbReference type="HAMAP" id="MF_00103">
    <property type="entry name" value="Fapy_DNA_glycosyl"/>
    <property type="match status" value="1"/>
</dbReference>
<evidence type="ECO:0000313" key="19">
    <source>
        <dbReference type="Proteomes" id="UP000662939"/>
    </source>
</evidence>
<dbReference type="InterPro" id="IPR010979">
    <property type="entry name" value="Ribosomal_uS13-like_H2TH"/>
</dbReference>
<dbReference type="NCBIfam" id="TIGR00577">
    <property type="entry name" value="fpg"/>
    <property type="match status" value="1"/>
</dbReference>
<evidence type="ECO:0000313" key="18">
    <source>
        <dbReference type="EMBL" id="QSB06191.1"/>
    </source>
</evidence>
<evidence type="ECO:0000256" key="15">
    <source>
        <dbReference type="HAMAP-Rule" id="MF_00103"/>
    </source>
</evidence>
<dbReference type="GO" id="GO:0008270">
    <property type="term" value="F:zinc ion binding"/>
    <property type="evidence" value="ECO:0007669"/>
    <property type="project" value="UniProtKB-UniRule"/>
</dbReference>
<dbReference type="SUPFAM" id="SSF46946">
    <property type="entry name" value="S13-like H2TH domain"/>
    <property type="match status" value="1"/>
</dbReference>
<dbReference type="SUPFAM" id="SSF57716">
    <property type="entry name" value="Glucocorticoid receptor-like (DNA-binding domain)"/>
    <property type="match status" value="1"/>
</dbReference>
<sequence length="277" mass="31277">MPELPEVETVRRGLHRRFVGQQLHGVEVYHPRTVRRHLAGMADFSARLVDRTISDTGRRGKFMWLTLDDETTLLCHLGMSGQFLAQEADHPTHKHLRTRFRFTSGQTQLWFVDQRTFGHLQLSDVTGNVPQAIEHIGPDPFEGEFDIDACARRLRSRRSPIKTALLDQSLVSGIGNIYADEALWRSGVHGLRRCSHLAIDEAHTILKHAREVMAEAIEAGGTSFDDLYVNTNGESGYFERSLDAYGRAGQPCRCCQSIMRREVIGGRSSYSCPRCQS</sequence>
<dbReference type="Gene3D" id="3.20.190.10">
    <property type="entry name" value="MutM-like, N-terminal"/>
    <property type="match status" value="1"/>
</dbReference>
<comment type="cofactor">
    <cofactor evidence="15">
        <name>Zn(2+)</name>
        <dbReference type="ChEBI" id="CHEBI:29105"/>
    </cofactor>
    <text evidence="15">Binds 1 zinc ion per subunit.</text>
</comment>
<keyword evidence="13 15" id="KW-0326">Glycosidase</keyword>
<evidence type="ECO:0000256" key="4">
    <source>
        <dbReference type="ARBA" id="ARBA00022723"/>
    </source>
</evidence>
<dbReference type="PANTHER" id="PTHR22993:SF9">
    <property type="entry name" value="FORMAMIDOPYRIMIDINE-DNA GLYCOSYLASE"/>
    <property type="match status" value="1"/>
</dbReference>
<evidence type="ECO:0000256" key="14">
    <source>
        <dbReference type="ARBA" id="ARBA00044632"/>
    </source>
</evidence>
<dbReference type="RefSeq" id="WP_213172200.1">
    <property type="nucleotide sequence ID" value="NZ_CP070496.1"/>
</dbReference>
<dbReference type="InterPro" id="IPR000214">
    <property type="entry name" value="Znf_DNA_glyclase/AP_lyase"/>
</dbReference>
<keyword evidence="7 15" id="KW-0378">Hydrolase</keyword>
<dbReference type="GO" id="GO:0003690">
    <property type="term" value="F:double-stranded DNA binding"/>
    <property type="evidence" value="ECO:0007669"/>
    <property type="project" value="UniProtKB-ARBA"/>
</dbReference>
<evidence type="ECO:0000256" key="8">
    <source>
        <dbReference type="ARBA" id="ARBA00022833"/>
    </source>
</evidence>